<dbReference type="PANTHER" id="PTHR36052:SF1">
    <property type="entry name" value="EXCITATORY AMINO ACID TRANSPORTER"/>
    <property type="match status" value="1"/>
</dbReference>
<dbReference type="EnsemblPlants" id="Pp3c1_24730V3.2">
    <property type="protein sequence ID" value="Pp3c1_24730V3.2"/>
    <property type="gene ID" value="Pp3c1_24730"/>
</dbReference>
<dbReference type="Proteomes" id="UP000006727">
    <property type="component" value="Chromosome 1"/>
</dbReference>
<dbReference type="PANTHER" id="PTHR36052">
    <property type="entry name" value="EXCITATORY AMINO ACID TRANSPORTER"/>
    <property type="match status" value="1"/>
</dbReference>
<dbReference type="EnsemblPlants" id="Pp3c1_24730V3.1">
    <property type="protein sequence ID" value="Pp3c1_24730V3.1"/>
    <property type="gene ID" value="Pp3c1_24730"/>
</dbReference>
<proteinExistence type="predicted"/>
<dbReference type="Gramene" id="Pp3c1_24730V3.1">
    <property type="protein sequence ID" value="Pp3c1_24730V3.1"/>
    <property type="gene ID" value="Pp3c1_24730"/>
</dbReference>
<dbReference type="InParanoid" id="A0A2K1L9L8"/>
<reference evidence="1 3" key="2">
    <citation type="journal article" date="2018" name="Plant J.">
        <title>The Physcomitrella patens chromosome-scale assembly reveals moss genome structure and evolution.</title>
        <authorList>
            <person name="Lang D."/>
            <person name="Ullrich K.K."/>
            <person name="Murat F."/>
            <person name="Fuchs J."/>
            <person name="Jenkins J."/>
            <person name="Haas F.B."/>
            <person name="Piednoel M."/>
            <person name="Gundlach H."/>
            <person name="Van Bel M."/>
            <person name="Meyberg R."/>
            <person name="Vives C."/>
            <person name="Morata J."/>
            <person name="Symeonidi A."/>
            <person name="Hiss M."/>
            <person name="Muchero W."/>
            <person name="Kamisugi Y."/>
            <person name="Saleh O."/>
            <person name="Blanc G."/>
            <person name="Decker E.L."/>
            <person name="van Gessel N."/>
            <person name="Grimwood J."/>
            <person name="Hayes R.D."/>
            <person name="Graham S.W."/>
            <person name="Gunter L.E."/>
            <person name="McDaniel S.F."/>
            <person name="Hoernstein S.N.W."/>
            <person name="Larsson A."/>
            <person name="Li F.W."/>
            <person name="Perroud P.F."/>
            <person name="Phillips J."/>
            <person name="Ranjan P."/>
            <person name="Rokshar D.S."/>
            <person name="Rothfels C.J."/>
            <person name="Schneider L."/>
            <person name="Shu S."/>
            <person name="Stevenson D.W."/>
            <person name="Thummler F."/>
            <person name="Tillich M."/>
            <person name="Villarreal Aguilar J.C."/>
            <person name="Widiez T."/>
            <person name="Wong G.K."/>
            <person name="Wymore A."/>
            <person name="Zhang Y."/>
            <person name="Zimmer A.D."/>
            <person name="Quatrano R.S."/>
            <person name="Mayer K.F.X."/>
            <person name="Goodstein D."/>
            <person name="Casacuberta J.M."/>
            <person name="Vandepoele K."/>
            <person name="Reski R."/>
            <person name="Cuming A.C."/>
            <person name="Tuskan G.A."/>
            <person name="Maumus F."/>
            <person name="Salse J."/>
            <person name="Schmutz J."/>
            <person name="Rensing S.A."/>
        </authorList>
    </citation>
    <scope>NUCLEOTIDE SEQUENCE [LARGE SCALE GENOMIC DNA]</scope>
    <source>
        <strain evidence="2 3">cv. Gransden 2004</strain>
    </source>
</reference>
<sequence length="128" mass="14297">MVATATMVGALMGLSCQFYSNGVRKLPLMRHPWEHLLAIGLGAGFGNAVASWEVRLQEDLDKKLQEVQSANNKRYIGNGDFSFVPSRFTVNITFTLFVYESLPTDTFTNLNGITGERYIGDGLLQFYH</sequence>
<gene>
    <name evidence="1" type="ORF">PHYPA_001127</name>
</gene>
<keyword evidence="3" id="KW-1185">Reference proteome</keyword>
<organism evidence="1">
    <name type="scientific">Physcomitrium patens</name>
    <name type="common">Spreading-leaved earth moss</name>
    <name type="synonym">Physcomitrella patens</name>
    <dbReference type="NCBI Taxonomy" id="3218"/>
    <lineage>
        <taxon>Eukaryota</taxon>
        <taxon>Viridiplantae</taxon>
        <taxon>Streptophyta</taxon>
        <taxon>Embryophyta</taxon>
        <taxon>Bryophyta</taxon>
        <taxon>Bryophytina</taxon>
        <taxon>Bryopsida</taxon>
        <taxon>Funariidae</taxon>
        <taxon>Funariales</taxon>
        <taxon>Funariaceae</taxon>
        <taxon>Physcomitrium</taxon>
    </lineage>
</organism>
<dbReference type="Gramene" id="Pp3c1_24730V3.2">
    <property type="protein sequence ID" value="Pp3c1_24730V3.2"/>
    <property type="gene ID" value="Pp3c1_24730"/>
</dbReference>
<name>A0A2K1L9L8_PHYPA</name>
<evidence type="ECO:0000313" key="1">
    <source>
        <dbReference type="EMBL" id="PNR62703.1"/>
    </source>
</evidence>
<reference evidence="2" key="3">
    <citation type="submission" date="2020-12" db="UniProtKB">
        <authorList>
            <consortium name="EnsemblPlants"/>
        </authorList>
    </citation>
    <scope>IDENTIFICATION</scope>
</reference>
<protein>
    <submittedName>
        <fullName evidence="1 2">Uncharacterized protein</fullName>
    </submittedName>
</protein>
<accession>A0A2K1L9L8</accession>
<dbReference type="PaxDb" id="3218-PP1S59_79V6.1"/>
<dbReference type="EMBL" id="ABEU02000001">
    <property type="protein sequence ID" value="PNR62703.1"/>
    <property type="molecule type" value="Genomic_DNA"/>
</dbReference>
<dbReference type="FunCoup" id="A0A2K1L9L8">
    <property type="interactions" value="409"/>
</dbReference>
<evidence type="ECO:0000313" key="2">
    <source>
        <dbReference type="EnsemblPlants" id="Pp3c1_24730V3.1"/>
    </source>
</evidence>
<reference evidence="1 3" key="1">
    <citation type="journal article" date="2008" name="Science">
        <title>The Physcomitrella genome reveals evolutionary insights into the conquest of land by plants.</title>
        <authorList>
            <person name="Rensing S."/>
            <person name="Lang D."/>
            <person name="Zimmer A."/>
            <person name="Terry A."/>
            <person name="Salamov A."/>
            <person name="Shapiro H."/>
            <person name="Nishiyama T."/>
            <person name="Perroud P.-F."/>
            <person name="Lindquist E."/>
            <person name="Kamisugi Y."/>
            <person name="Tanahashi T."/>
            <person name="Sakakibara K."/>
            <person name="Fujita T."/>
            <person name="Oishi K."/>
            <person name="Shin-I T."/>
            <person name="Kuroki Y."/>
            <person name="Toyoda A."/>
            <person name="Suzuki Y."/>
            <person name="Hashimoto A."/>
            <person name="Yamaguchi K."/>
            <person name="Sugano A."/>
            <person name="Kohara Y."/>
            <person name="Fujiyama A."/>
            <person name="Anterola A."/>
            <person name="Aoki S."/>
            <person name="Ashton N."/>
            <person name="Barbazuk W.B."/>
            <person name="Barker E."/>
            <person name="Bennetzen J."/>
            <person name="Bezanilla M."/>
            <person name="Blankenship R."/>
            <person name="Cho S.H."/>
            <person name="Dutcher S."/>
            <person name="Estelle M."/>
            <person name="Fawcett J.A."/>
            <person name="Gundlach H."/>
            <person name="Hanada K."/>
            <person name="Heyl A."/>
            <person name="Hicks K.A."/>
            <person name="Hugh J."/>
            <person name="Lohr M."/>
            <person name="Mayer K."/>
            <person name="Melkozernov A."/>
            <person name="Murata T."/>
            <person name="Nelson D."/>
            <person name="Pils B."/>
            <person name="Prigge M."/>
            <person name="Reiss B."/>
            <person name="Renner T."/>
            <person name="Rombauts S."/>
            <person name="Rushton P."/>
            <person name="Sanderfoot A."/>
            <person name="Schween G."/>
            <person name="Shiu S.-H."/>
            <person name="Stueber K."/>
            <person name="Theodoulou F.L."/>
            <person name="Tu H."/>
            <person name="Van de Peer Y."/>
            <person name="Verrier P.J."/>
            <person name="Waters E."/>
            <person name="Wood A."/>
            <person name="Yang L."/>
            <person name="Cove D."/>
            <person name="Cuming A."/>
            <person name="Hasebe M."/>
            <person name="Lucas S."/>
            <person name="Mishler D.B."/>
            <person name="Reski R."/>
            <person name="Grigoriev I."/>
            <person name="Quatrano R.S."/>
            <person name="Boore J.L."/>
        </authorList>
    </citation>
    <scope>NUCLEOTIDE SEQUENCE [LARGE SCALE GENOMIC DNA]</scope>
    <source>
        <strain evidence="2 3">cv. Gransden 2004</strain>
    </source>
</reference>
<dbReference type="AlphaFoldDB" id="A0A2K1L9L8"/>
<evidence type="ECO:0000313" key="3">
    <source>
        <dbReference type="Proteomes" id="UP000006727"/>
    </source>
</evidence>
<dbReference type="STRING" id="3218.A0A2K1L9L8"/>